<name>A0A9N9SK65_PHACE</name>
<organism evidence="4 5">
    <name type="scientific">Phaedon cochleariae</name>
    <name type="common">Mustard beetle</name>
    <dbReference type="NCBI Taxonomy" id="80249"/>
    <lineage>
        <taxon>Eukaryota</taxon>
        <taxon>Metazoa</taxon>
        <taxon>Ecdysozoa</taxon>
        <taxon>Arthropoda</taxon>
        <taxon>Hexapoda</taxon>
        <taxon>Insecta</taxon>
        <taxon>Pterygota</taxon>
        <taxon>Neoptera</taxon>
        <taxon>Endopterygota</taxon>
        <taxon>Coleoptera</taxon>
        <taxon>Polyphaga</taxon>
        <taxon>Cucujiformia</taxon>
        <taxon>Chrysomeloidea</taxon>
        <taxon>Chrysomelidae</taxon>
        <taxon>Chrysomelinae</taxon>
        <taxon>Chrysomelini</taxon>
        <taxon>Phaedon</taxon>
    </lineage>
</organism>
<dbReference type="GO" id="GO:0005634">
    <property type="term" value="C:nucleus"/>
    <property type="evidence" value="ECO:0007669"/>
    <property type="project" value="TreeGrafter"/>
</dbReference>
<dbReference type="PANTHER" id="PTHR12758:SF19">
    <property type="entry name" value="APOPTOSIS INHIBITOR 5"/>
    <property type="match status" value="1"/>
</dbReference>
<dbReference type="Pfam" id="PF05918">
    <property type="entry name" value="API5"/>
    <property type="match status" value="1"/>
</dbReference>
<evidence type="ECO:0000256" key="3">
    <source>
        <dbReference type="SAM" id="MobiDB-lite"/>
    </source>
</evidence>
<gene>
    <name evidence="4" type="ORF">PHAECO_LOCUS10518</name>
</gene>
<dbReference type="Proteomes" id="UP001153737">
    <property type="component" value="Chromosome 6"/>
</dbReference>
<feature type="compositionally biased region" description="Polar residues" evidence="3">
    <location>
        <begin position="463"/>
        <end position="474"/>
    </location>
</feature>
<evidence type="ECO:0000313" key="4">
    <source>
        <dbReference type="EMBL" id="CAG9822745.1"/>
    </source>
</evidence>
<dbReference type="GO" id="GO:0006915">
    <property type="term" value="P:apoptotic process"/>
    <property type="evidence" value="ECO:0007669"/>
    <property type="project" value="UniProtKB-KW"/>
</dbReference>
<accession>A0A9N9SK65</accession>
<evidence type="ECO:0000256" key="2">
    <source>
        <dbReference type="ARBA" id="ARBA00022703"/>
    </source>
</evidence>
<proteinExistence type="inferred from homology"/>
<feature type="compositionally biased region" description="Gly residues" evidence="3">
    <location>
        <begin position="515"/>
        <end position="525"/>
    </location>
</feature>
<evidence type="ECO:0008006" key="6">
    <source>
        <dbReference type="Google" id="ProtNLM"/>
    </source>
</evidence>
<evidence type="ECO:0000313" key="5">
    <source>
        <dbReference type="Proteomes" id="UP001153737"/>
    </source>
</evidence>
<reference evidence="4" key="1">
    <citation type="submission" date="2022-01" db="EMBL/GenBank/DDBJ databases">
        <authorList>
            <person name="King R."/>
        </authorList>
    </citation>
    <scope>NUCLEOTIDE SEQUENCE</scope>
</reference>
<keyword evidence="5" id="KW-1185">Reference proteome</keyword>
<sequence length="525" mass="59588">MADSLEELYEKYNILSDAKENISKHADDYLFCFKATKGNEKEKKLSAQIISKFFKHFPNLQGSAINAMMDLCEDDEPSIRICATKVLPLLCKDTKEHLTKVANILVQLYQLDELECNTASNSLIQLFKEDPLKVVQSVINAINNDDSSPEATLVRERCIQFLYKKLIKIEDKLTPDIHDLLLEEGKKIVQDSTATEFLTVMPYLTASKLNKTIVGQQELVNLIAERAELDKDFDPHDEGSQNADCIIMCVQHALPIFSANVESTKFLKYYCDQILGHWDDIAKINDGNLIQYQFLKQLAELSMHCGKLDTPSCYVVQIFDKLKKYMPMPPEDGDIDKMPNLDFTSVECLLYSFHRLARQCPDFLTADPAVLKDFRSRLTFFSRGVGGCKKSLEKVQIKSKDDEKIRIAPAVLDNITALIKDLFYTTPVYKCNVQLSFKSLDRKNKLTTESTSTATKRHVPIQFDSSNGSSNKQIRTGGKGTENKLYTPPSGKFSSNFQNYDRGRGRGRGWRGTRGRGMGRGNWRN</sequence>
<reference evidence="4" key="2">
    <citation type="submission" date="2022-10" db="EMBL/GenBank/DDBJ databases">
        <authorList>
            <consortium name="ENA_rothamsted_submissions"/>
            <consortium name="culmorum"/>
            <person name="King R."/>
        </authorList>
    </citation>
    <scope>NUCLEOTIDE SEQUENCE</scope>
</reference>
<dbReference type="EMBL" id="OU896712">
    <property type="protein sequence ID" value="CAG9822745.1"/>
    <property type="molecule type" value="Genomic_DNA"/>
</dbReference>
<feature type="compositionally biased region" description="Basic residues" evidence="3">
    <location>
        <begin position="505"/>
        <end position="514"/>
    </location>
</feature>
<dbReference type="SUPFAM" id="SSF48371">
    <property type="entry name" value="ARM repeat"/>
    <property type="match status" value="1"/>
</dbReference>
<evidence type="ECO:0000256" key="1">
    <source>
        <dbReference type="ARBA" id="ARBA00009515"/>
    </source>
</evidence>
<feature type="region of interest" description="Disordered" evidence="3">
    <location>
        <begin position="448"/>
        <end position="525"/>
    </location>
</feature>
<dbReference type="OrthoDB" id="19224at2759"/>
<dbReference type="GO" id="GO:0003723">
    <property type="term" value="F:RNA binding"/>
    <property type="evidence" value="ECO:0007669"/>
    <property type="project" value="TreeGrafter"/>
</dbReference>
<protein>
    <recommendedName>
        <fullName evidence="6">Apoptosis inhibitor 5</fullName>
    </recommendedName>
</protein>
<comment type="similarity">
    <text evidence="1">Belongs to the API5 family.</text>
</comment>
<dbReference type="InterPro" id="IPR016024">
    <property type="entry name" value="ARM-type_fold"/>
</dbReference>
<dbReference type="AlphaFoldDB" id="A0A9N9SK65"/>
<keyword evidence="2" id="KW-0053">Apoptosis</keyword>
<dbReference type="PANTHER" id="PTHR12758">
    <property type="entry name" value="APOPTOSIS INHIBITOR 5-RELATED"/>
    <property type="match status" value="1"/>
</dbReference>
<dbReference type="InterPro" id="IPR008383">
    <property type="entry name" value="API5"/>
</dbReference>
<dbReference type="GO" id="GO:0043066">
    <property type="term" value="P:negative regulation of apoptotic process"/>
    <property type="evidence" value="ECO:0007669"/>
    <property type="project" value="TreeGrafter"/>
</dbReference>